<gene>
    <name evidence="4" type="ORF">QBC37DRAFT_422114</name>
</gene>
<dbReference type="PANTHER" id="PTHR36855">
    <property type="entry name" value="CHROMOSOME 10, WHOLE GENOME SHOTGUN SEQUENCE"/>
    <property type="match status" value="1"/>
</dbReference>
<proteinExistence type="predicted"/>
<evidence type="ECO:0000259" key="2">
    <source>
        <dbReference type="Pfam" id="PF17733"/>
    </source>
</evidence>
<reference evidence="4" key="1">
    <citation type="journal article" date="2023" name="Mol. Phylogenet. Evol.">
        <title>Genome-scale phylogeny and comparative genomics of the fungal order Sordariales.</title>
        <authorList>
            <person name="Hensen N."/>
            <person name="Bonometti L."/>
            <person name="Westerberg I."/>
            <person name="Brannstrom I.O."/>
            <person name="Guillou S."/>
            <person name="Cros-Aarteil S."/>
            <person name="Calhoun S."/>
            <person name="Haridas S."/>
            <person name="Kuo A."/>
            <person name="Mondo S."/>
            <person name="Pangilinan J."/>
            <person name="Riley R."/>
            <person name="LaButti K."/>
            <person name="Andreopoulos B."/>
            <person name="Lipzen A."/>
            <person name="Chen C."/>
            <person name="Yan M."/>
            <person name="Daum C."/>
            <person name="Ng V."/>
            <person name="Clum A."/>
            <person name="Steindorff A."/>
            <person name="Ohm R.A."/>
            <person name="Martin F."/>
            <person name="Silar P."/>
            <person name="Natvig D.O."/>
            <person name="Lalanne C."/>
            <person name="Gautier V."/>
            <person name="Ament-Velasquez S.L."/>
            <person name="Kruys A."/>
            <person name="Hutchinson M.I."/>
            <person name="Powell A.J."/>
            <person name="Barry K."/>
            <person name="Miller A.N."/>
            <person name="Grigoriev I.V."/>
            <person name="Debuchy R."/>
            <person name="Gladieux P."/>
            <person name="Hiltunen Thoren M."/>
            <person name="Johannesson H."/>
        </authorList>
    </citation>
    <scope>NUCLEOTIDE SEQUENCE</scope>
    <source>
        <strain evidence="4">PSN293</strain>
    </source>
</reference>
<evidence type="ECO:0000313" key="5">
    <source>
        <dbReference type="Proteomes" id="UP001301769"/>
    </source>
</evidence>
<feature type="region of interest" description="Disordered" evidence="1">
    <location>
        <begin position="141"/>
        <end position="165"/>
    </location>
</feature>
<dbReference type="InterPro" id="IPR040554">
    <property type="entry name" value="KPWE_PEX14_dom"/>
</dbReference>
<dbReference type="Proteomes" id="UP001301769">
    <property type="component" value="Unassembled WGS sequence"/>
</dbReference>
<organism evidence="4 5">
    <name type="scientific">Rhypophila decipiens</name>
    <dbReference type="NCBI Taxonomy" id="261697"/>
    <lineage>
        <taxon>Eukaryota</taxon>
        <taxon>Fungi</taxon>
        <taxon>Dikarya</taxon>
        <taxon>Ascomycota</taxon>
        <taxon>Pezizomycotina</taxon>
        <taxon>Sordariomycetes</taxon>
        <taxon>Sordariomycetidae</taxon>
        <taxon>Sordariales</taxon>
        <taxon>Naviculisporaceae</taxon>
        <taxon>Rhypophila</taxon>
    </lineage>
</organism>
<dbReference type="PANTHER" id="PTHR36855:SF1">
    <property type="entry name" value="PEROXISOME MEMBRANE ANCHOR PROTEIN PEX14P N-TERMINAL DOMAIN-CONTAINING PROTEIN"/>
    <property type="match status" value="1"/>
</dbReference>
<reference evidence="4" key="2">
    <citation type="submission" date="2023-05" db="EMBL/GenBank/DDBJ databases">
        <authorList>
            <consortium name="Lawrence Berkeley National Laboratory"/>
            <person name="Steindorff A."/>
            <person name="Hensen N."/>
            <person name="Bonometti L."/>
            <person name="Westerberg I."/>
            <person name="Brannstrom I.O."/>
            <person name="Guillou S."/>
            <person name="Cros-Aarteil S."/>
            <person name="Calhoun S."/>
            <person name="Haridas S."/>
            <person name="Kuo A."/>
            <person name="Mondo S."/>
            <person name="Pangilinan J."/>
            <person name="Riley R."/>
            <person name="Labutti K."/>
            <person name="Andreopoulos B."/>
            <person name="Lipzen A."/>
            <person name="Chen C."/>
            <person name="Yanf M."/>
            <person name="Daum C."/>
            <person name="Ng V."/>
            <person name="Clum A."/>
            <person name="Ohm R."/>
            <person name="Martin F."/>
            <person name="Silar P."/>
            <person name="Natvig D."/>
            <person name="Lalanne C."/>
            <person name="Gautier V."/>
            <person name="Ament-Velasquez S.L."/>
            <person name="Kruys A."/>
            <person name="Hutchinson M.I."/>
            <person name="Powell A.J."/>
            <person name="Barry K."/>
            <person name="Miller A.N."/>
            <person name="Grigoriev I.V."/>
            <person name="Debuchy R."/>
            <person name="Gladieux P."/>
            <person name="Thoren M.H."/>
            <person name="Johannesson H."/>
        </authorList>
    </citation>
    <scope>NUCLEOTIDE SEQUENCE</scope>
    <source>
        <strain evidence="4">PSN293</strain>
    </source>
</reference>
<feature type="compositionally biased region" description="Polar residues" evidence="1">
    <location>
        <begin position="150"/>
        <end position="159"/>
    </location>
</feature>
<evidence type="ECO:0000259" key="3">
    <source>
        <dbReference type="Pfam" id="PF25871"/>
    </source>
</evidence>
<keyword evidence="5" id="KW-1185">Reference proteome</keyword>
<evidence type="ECO:0000256" key="1">
    <source>
        <dbReference type="SAM" id="MobiDB-lite"/>
    </source>
</evidence>
<dbReference type="AlphaFoldDB" id="A0AAN6Y9Z0"/>
<feature type="domain" description="PEX14-like helix-turn-helix" evidence="3">
    <location>
        <begin position="23"/>
        <end position="92"/>
    </location>
</feature>
<dbReference type="InterPro" id="IPR058841">
    <property type="entry name" value="HTH_76"/>
</dbReference>
<name>A0AAN6Y9Z0_9PEZI</name>
<dbReference type="EMBL" id="MU858100">
    <property type="protein sequence ID" value="KAK4214055.1"/>
    <property type="molecule type" value="Genomic_DNA"/>
</dbReference>
<evidence type="ECO:0000313" key="4">
    <source>
        <dbReference type="EMBL" id="KAK4214055.1"/>
    </source>
</evidence>
<dbReference type="Pfam" id="PF17733">
    <property type="entry name" value="KPWE_dom"/>
    <property type="match status" value="1"/>
</dbReference>
<feature type="region of interest" description="Disordered" evidence="1">
    <location>
        <begin position="199"/>
        <end position="247"/>
    </location>
</feature>
<feature type="domain" description="Peroxisomal membrane protein PEX14-like KPWE" evidence="2">
    <location>
        <begin position="167"/>
        <end position="216"/>
    </location>
</feature>
<comment type="caution">
    <text evidence="4">The sequence shown here is derived from an EMBL/GenBank/DDBJ whole genome shotgun (WGS) entry which is preliminary data.</text>
</comment>
<accession>A0AAN6Y9Z0</accession>
<dbReference type="Pfam" id="PF25871">
    <property type="entry name" value="HTH_76"/>
    <property type="match status" value="1"/>
</dbReference>
<protein>
    <submittedName>
        <fullName evidence="4">Uncharacterized protein</fullName>
    </submittedName>
</protein>
<sequence length="247" mass="26709">MDNTTTNSGSDAAQSPSSNSNNALFAKFDSYPWGRDRPFLQGLVAMLGPLTPGYDRQTALGISLQARIWWYKSRLDIQIDRTAYENYIQQQQPVAANSSSPPPCPDPSLLTQIQEIQERMAAVAAKPDLPAWQLQAPKVDPNKKAEDGLSNHQSSSSAAATAGEDAPYPAHFQAIIEAVTMGKPVPGVREIPNTVVRQPGITPVGKMQAPQKPWERSNQGQGQEGGVTTTELEFPPVEEDVATTTKA</sequence>